<accession>A0A1C7LSY4</accession>
<dbReference type="AlphaFoldDB" id="A0A1C7LSY4"/>
<evidence type="ECO:0000313" key="1">
    <source>
        <dbReference type="EMBL" id="OBZ67802.1"/>
    </source>
</evidence>
<gene>
    <name evidence="1" type="ORF">A0H81_12434</name>
</gene>
<evidence type="ECO:0000313" key="2">
    <source>
        <dbReference type="Proteomes" id="UP000092993"/>
    </source>
</evidence>
<keyword evidence="2" id="KW-1185">Reference proteome</keyword>
<dbReference type="Gene3D" id="2.70.50.70">
    <property type="match status" value="1"/>
</dbReference>
<dbReference type="EMBL" id="LUGG01000023">
    <property type="protein sequence ID" value="OBZ67802.1"/>
    <property type="molecule type" value="Genomic_DNA"/>
</dbReference>
<protein>
    <submittedName>
        <fullName evidence="1">Uncharacterized protein</fullName>
    </submittedName>
</protein>
<reference evidence="1 2" key="1">
    <citation type="submission" date="2016-03" db="EMBL/GenBank/DDBJ databases">
        <title>Whole genome sequencing of Grifola frondosa 9006-11.</title>
        <authorList>
            <person name="Min B."/>
            <person name="Park H."/>
            <person name="Kim J.-G."/>
            <person name="Cho H."/>
            <person name="Oh Y.-L."/>
            <person name="Kong W.-S."/>
            <person name="Choi I.-G."/>
        </authorList>
    </citation>
    <scope>NUCLEOTIDE SEQUENCE [LARGE SCALE GENOMIC DNA]</scope>
    <source>
        <strain evidence="1 2">9006-11</strain>
    </source>
</reference>
<name>A0A1C7LSY4_GRIFR</name>
<sequence length="160" mass="17668">MSVRTHMCGVRYINSHVRDINSIGAILPDCLSRVQVTFTTDSWVQPNAIITMVAQNPHPCRRHYCLDHKGTSDIYLFPNRAADNSSAKVQEALMALDVPSSRILADLALGQYILRCGHAHEANPNYPVQTYISHLQIEVVGHGIMALSTGVSFPGQFHST</sequence>
<dbReference type="Proteomes" id="UP000092993">
    <property type="component" value="Unassembled WGS sequence"/>
</dbReference>
<proteinExistence type="predicted"/>
<organism evidence="1 2">
    <name type="scientific">Grifola frondosa</name>
    <name type="common">Maitake</name>
    <name type="synonym">Polyporus frondosus</name>
    <dbReference type="NCBI Taxonomy" id="5627"/>
    <lineage>
        <taxon>Eukaryota</taxon>
        <taxon>Fungi</taxon>
        <taxon>Dikarya</taxon>
        <taxon>Basidiomycota</taxon>
        <taxon>Agaricomycotina</taxon>
        <taxon>Agaricomycetes</taxon>
        <taxon>Polyporales</taxon>
        <taxon>Grifolaceae</taxon>
        <taxon>Grifola</taxon>
    </lineage>
</organism>
<comment type="caution">
    <text evidence="1">The sequence shown here is derived from an EMBL/GenBank/DDBJ whole genome shotgun (WGS) entry which is preliminary data.</text>
</comment>